<organism evidence="1 2">
    <name type="scientific">Aliarcobacter butzleri</name>
    <dbReference type="NCBI Taxonomy" id="28197"/>
    <lineage>
        <taxon>Bacteria</taxon>
        <taxon>Pseudomonadati</taxon>
        <taxon>Campylobacterota</taxon>
        <taxon>Epsilonproteobacteria</taxon>
        <taxon>Campylobacterales</taxon>
        <taxon>Arcobacteraceae</taxon>
        <taxon>Aliarcobacter</taxon>
    </lineage>
</organism>
<reference evidence="1" key="1">
    <citation type="journal article" date="2023" name="Microorganisms">
        <title>Genomic Characterization of Arcobacter butzleri Strains Isolated from Various Sources in Lithuania.</title>
        <authorList>
            <person name="Uljanovas D."/>
            <person name="Golz G."/>
            <person name="Fleischmann S."/>
            <person name="Kudirkiene E."/>
            <person name="Kasetiene N."/>
            <person name="Grineviciene A."/>
            <person name="Tamuleviciene E."/>
            <person name="Aksomaitiene J."/>
            <person name="Alter T."/>
            <person name="Malakauskas M."/>
        </authorList>
    </citation>
    <scope>NUCLEOTIDE SEQUENCE</scope>
    <source>
        <strain evidence="1">H19</strain>
    </source>
</reference>
<dbReference type="Proteomes" id="UP001171508">
    <property type="component" value="Unassembled WGS sequence"/>
</dbReference>
<dbReference type="RefSeq" id="WP_301344055.1">
    <property type="nucleotide sequence ID" value="NZ_JAPZCV010000004.1"/>
</dbReference>
<gene>
    <name evidence="1" type="ORF">PJV92_11570</name>
</gene>
<reference evidence="1" key="2">
    <citation type="submission" date="2023-01" db="EMBL/GenBank/DDBJ databases">
        <authorList>
            <person name="Uljanovas D."/>
        </authorList>
    </citation>
    <scope>NUCLEOTIDE SEQUENCE</scope>
    <source>
        <strain evidence="1">H19</strain>
    </source>
</reference>
<accession>A0AAP4Q0H0</accession>
<evidence type="ECO:0000313" key="1">
    <source>
        <dbReference type="EMBL" id="MDN5133358.1"/>
    </source>
</evidence>
<evidence type="ECO:0000313" key="2">
    <source>
        <dbReference type="Proteomes" id="UP001171508"/>
    </source>
</evidence>
<sequence>MSTRAKAKRASHSKSRTAKVGLKKGYPSYYRNSTTILSSMIGGAVIGSYISPVIGSITGGIAGAVIGSMNKERHKVERA</sequence>
<name>A0AAP4Q0H0_9BACT</name>
<dbReference type="AlphaFoldDB" id="A0AAP4Q0H0"/>
<proteinExistence type="predicted"/>
<evidence type="ECO:0008006" key="3">
    <source>
        <dbReference type="Google" id="ProtNLM"/>
    </source>
</evidence>
<comment type="caution">
    <text evidence="1">The sequence shown here is derived from an EMBL/GenBank/DDBJ whole genome shotgun (WGS) entry which is preliminary data.</text>
</comment>
<protein>
    <recommendedName>
        <fullName evidence="3">Glycine zipper domain-containing protein</fullName>
    </recommendedName>
</protein>
<dbReference type="EMBL" id="JAQJJM010000042">
    <property type="protein sequence ID" value="MDN5133358.1"/>
    <property type="molecule type" value="Genomic_DNA"/>
</dbReference>